<keyword evidence="2" id="KW-0732">Signal</keyword>
<organism evidence="3 4">
    <name type="scientific">Corynespora cassiicola Philippines</name>
    <dbReference type="NCBI Taxonomy" id="1448308"/>
    <lineage>
        <taxon>Eukaryota</taxon>
        <taxon>Fungi</taxon>
        <taxon>Dikarya</taxon>
        <taxon>Ascomycota</taxon>
        <taxon>Pezizomycotina</taxon>
        <taxon>Dothideomycetes</taxon>
        <taxon>Pleosporomycetidae</taxon>
        <taxon>Pleosporales</taxon>
        <taxon>Corynesporascaceae</taxon>
        <taxon>Corynespora</taxon>
    </lineage>
</organism>
<dbReference type="OrthoDB" id="1733656at2759"/>
<keyword evidence="4" id="KW-1185">Reference proteome</keyword>
<accession>A0A2T2N6X2</accession>
<keyword evidence="1" id="KW-0812">Transmembrane</keyword>
<sequence length="256" mass="28196">MRFSSTLVLALPALALAEEQIPLVDKLKGFWNKAKESVSSAVPAPSAPVVETSAKAVEYIQHHLTLENWKEVLTVDPAASAPTTQDWLVYVNGGNTTCFGFCGNATKAWNASLPVLAAQPNPPKFATVDCDEEPILCNSWSVGPPSLYYFQIPKPLADQSAPAPTVRYIPLNRTTTTAETFKELVVDGEYEKTAPYEGYWHPFNGFLAQNQLAVPVAYVLWGFSKMPSWLPMIIISFFSRSIMGRRMQQPAQGGRQ</sequence>
<dbReference type="Proteomes" id="UP000240883">
    <property type="component" value="Unassembled WGS sequence"/>
</dbReference>
<dbReference type="AlphaFoldDB" id="A0A2T2N6X2"/>
<keyword evidence="1" id="KW-0472">Membrane</keyword>
<dbReference type="EMBL" id="KZ678145">
    <property type="protein sequence ID" value="PSN61163.1"/>
    <property type="molecule type" value="Genomic_DNA"/>
</dbReference>
<protein>
    <recommendedName>
        <fullName evidence="5">Peptidyl-tRNA hydrolase</fullName>
    </recommendedName>
</protein>
<dbReference type="STRING" id="1448308.A0A2T2N6X2"/>
<evidence type="ECO:0000256" key="1">
    <source>
        <dbReference type="SAM" id="Phobius"/>
    </source>
</evidence>
<evidence type="ECO:0008006" key="5">
    <source>
        <dbReference type="Google" id="ProtNLM"/>
    </source>
</evidence>
<feature type="transmembrane region" description="Helical" evidence="1">
    <location>
        <begin position="218"/>
        <end position="238"/>
    </location>
</feature>
<evidence type="ECO:0000313" key="3">
    <source>
        <dbReference type="EMBL" id="PSN61163.1"/>
    </source>
</evidence>
<feature type="signal peptide" evidence="2">
    <location>
        <begin position="1"/>
        <end position="17"/>
    </location>
</feature>
<proteinExistence type="predicted"/>
<evidence type="ECO:0000256" key="2">
    <source>
        <dbReference type="SAM" id="SignalP"/>
    </source>
</evidence>
<feature type="chain" id="PRO_5015629740" description="Peptidyl-tRNA hydrolase" evidence="2">
    <location>
        <begin position="18"/>
        <end position="256"/>
    </location>
</feature>
<name>A0A2T2N6X2_CORCC</name>
<reference evidence="3 4" key="1">
    <citation type="journal article" date="2018" name="Front. Microbiol.">
        <title>Genome-Wide Analysis of Corynespora cassiicola Leaf Fall Disease Putative Effectors.</title>
        <authorList>
            <person name="Lopez D."/>
            <person name="Ribeiro S."/>
            <person name="Label P."/>
            <person name="Fumanal B."/>
            <person name="Venisse J.S."/>
            <person name="Kohler A."/>
            <person name="de Oliveira R.R."/>
            <person name="Labutti K."/>
            <person name="Lipzen A."/>
            <person name="Lail K."/>
            <person name="Bauer D."/>
            <person name="Ohm R.A."/>
            <person name="Barry K.W."/>
            <person name="Spatafora J."/>
            <person name="Grigoriev I.V."/>
            <person name="Martin F.M."/>
            <person name="Pujade-Renaud V."/>
        </authorList>
    </citation>
    <scope>NUCLEOTIDE SEQUENCE [LARGE SCALE GENOMIC DNA]</scope>
    <source>
        <strain evidence="3 4">Philippines</strain>
    </source>
</reference>
<evidence type="ECO:0000313" key="4">
    <source>
        <dbReference type="Proteomes" id="UP000240883"/>
    </source>
</evidence>
<gene>
    <name evidence="3" type="ORF">BS50DRAFT_562601</name>
</gene>
<keyword evidence="1" id="KW-1133">Transmembrane helix</keyword>